<evidence type="ECO:0000256" key="8">
    <source>
        <dbReference type="ARBA" id="ARBA00022842"/>
    </source>
</evidence>
<protein>
    <recommendedName>
        <fullName evidence="13">8-oxo-dGTP diphosphatase</fullName>
        <ecNumber evidence="12">3.6.1.55</ecNumber>
    </recommendedName>
    <alternativeName>
        <fullName evidence="16">7,8-dihydro-8-oxoguanine-triphosphatase</fullName>
    </alternativeName>
    <alternativeName>
        <fullName evidence="15">Mutator protein MutT</fullName>
    </alternativeName>
    <alternativeName>
        <fullName evidence="14">dGTP pyrophosphohydrolase</fullName>
    </alternativeName>
</protein>
<comment type="catalytic activity">
    <reaction evidence="10">
        <text>8-oxo-dGTP + H2O = 8-oxo-dGMP + diphosphate + H(+)</text>
        <dbReference type="Rhea" id="RHEA:31575"/>
        <dbReference type="ChEBI" id="CHEBI:15377"/>
        <dbReference type="ChEBI" id="CHEBI:15378"/>
        <dbReference type="ChEBI" id="CHEBI:33019"/>
        <dbReference type="ChEBI" id="CHEBI:63224"/>
        <dbReference type="ChEBI" id="CHEBI:77896"/>
        <dbReference type="EC" id="3.6.1.55"/>
    </reaction>
</comment>
<dbReference type="InterPro" id="IPR000086">
    <property type="entry name" value="NUDIX_hydrolase_dom"/>
</dbReference>
<dbReference type="GO" id="GO:0044716">
    <property type="term" value="F:8-oxo-GDP phosphatase activity"/>
    <property type="evidence" value="ECO:0007669"/>
    <property type="project" value="TreeGrafter"/>
</dbReference>
<evidence type="ECO:0000256" key="1">
    <source>
        <dbReference type="ARBA" id="ARBA00001946"/>
    </source>
</evidence>
<evidence type="ECO:0000256" key="7">
    <source>
        <dbReference type="ARBA" id="ARBA00022801"/>
    </source>
</evidence>
<feature type="binding site" evidence="17">
    <location>
        <position position="25"/>
    </location>
    <ligand>
        <name>8-oxo-dGTP</name>
        <dbReference type="ChEBI" id="CHEBI:77896"/>
    </ligand>
</feature>
<feature type="binding site" evidence="18">
    <location>
        <position position="39"/>
    </location>
    <ligand>
        <name>Mg(2+)</name>
        <dbReference type="ChEBI" id="CHEBI:18420"/>
    </ligand>
</feature>
<dbReference type="PANTHER" id="PTHR47707">
    <property type="entry name" value="8-OXO-DGTP DIPHOSPHATASE"/>
    <property type="match status" value="1"/>
</dbReference>
<dbReference type="GO" id="GO:0006260">
    <property type="term" value="P:DNA replication"/>
    <property type="evidence" value="ECO:0007669"/>
    <property type="project" value="UniProtKB-KW"/>
</dbReference>
<keyword evidence="5 18" id="KW-0479">Metal-binding</keyword>
<dbReference type="InterPro" id="IPR036206">
    <property type="entry name" value="ThiamineP_synth_sf"/>
</dbReference>
<keyword evidence="3" id="KW-0515">Mutator protein</keyword>
<dbReference type="EMBL" id="NDXW01000001">
    <property type="protein sequence ID" value="RDH45416.1"/>
    <property type="molecule type" value="Genomic_DNA"/>
</dbReference>
<proteinExistence type="inferred from homology"/>
<comment type="caution">
    <text evidence="20">The sequence shown here is derived from an EMBL/GenBank/DDBJ whole genome shotgun (WGS) entry which is preliminary data.</text>
</comment>
<dbReference type="Gene3D" id="3.90.79.10">
    <property type="entry name" value="Nucleoside Triphosphate Pyrophosphohydrolase"/>
    <property type="match status" value="1"/>
</dbReference>
<evidence type="ECO:0000256" key="18">
    <source>
        <dbReference type="PIRSR" id="PIRSR603561-2"/>
    </source>
</evidence>
<dbReference type="InterPro" id="IPR015797">
    <property type="entry name" value="NUDIX_hydrolase-like_dom_sf"/>
</dbReference>
<dbReference type="AlphaFoldDB" id="A0A4P9VQV4"/>
<evidence type="ECO:0000256" key="5">
    <source>
        <dbReference type="ARBA" id="ARBA00022723"/>
    </source>
</evidence>
<evidence type="ECO:0000313" key="20">
    <source>
        <dbReference type="EMBL" id="RDH45416.1"/>
    </source>
</evidence>
<dbReference type="InterPro" id="IPR029119">
    <property type="entry name" value="MutY_C"/>
</dbReference>
<dbReference type="GO" id="GO:0009228">
    <property type="term" value="P:thiamine biosynthetic process"/>
    <property type="evidence" value="ECO:0007669"/>
    <property type="project" value="UniProtKB-KW"/>
</dbReference>
<dbReference type="CDD" id="cd00564">
    <property type="entry name" value="TMP_TenI"/>
    <property type="match status" value="1"/>
</dbReference>
<keyword evidence="21" id="KW-1185">Reference proteome</keyword>
<gene>
    <name evidence="20" type="ORF">B9G39_19255</name>
</gene>
<dbReference type="InterPro" id="IPR022998">
    <property type="entry name" value="ThiamineP_synth_TenI"/>
</dbReference>
<evidence type="ECO:0000256" key="2">
    <source>
        <dbReference type="ARBA" id="ARBA00005582"/>
    </source>
</evidence>
<feature type="binding site" evidence="17">
    <location>
        <begin position="36"/>
        <end position="39"/>
    </location>
    <ligand>
        <name>8-oxo-dGTP</name>
        <dbReference type="ChEBI" id="CHEBI:77896"/>
    </ligand>
</feature>
<evidence type="ECO:0000256" key="6">
    <source>
        <dbReference type="ARBA" id="ARBA00022763"/>
    </source>
</evidence>
<dbReference type="NCBIfam" id="NF006530">
    <property type="entry name" value="PRK08999.1"/>
    <property type="match status" value="1"/>
</dbReference>
<dbReference type="GO" id="GO:0006281">
    <property type="term" value="P:DNA repair"/>
    <property type="evidence" value="ECO:0007669"/>
    <property type="project" value="UniProtKB-KW"/>
</dbReference>
<evidence type="ECO:0000313" key="21">
    <source>
        <dbReference type="Proteomes" id="UP000257039"/>
    </source>
</evidence>
<comment type="cofactor">
    <cofactor evidence="1 18">
        <name>Mg(2+)</name>
        <dbReference type="ChEBI" id="CHEBI:18420"/>
    </cofactor>
</comment>
<accession>A0A4P9VQV4</accession>
<feature type="binding site" evidence="18">
    <location>
        <position position="59"/>
    </location>
    <ligand>
        <name>Mg(2+)</name>
        <dbReference type="ChEBI" id="CHEBI:18420"/>
    </ligand>
</feature>
<evidence type="ECO:0000256" key="17">
    <source>
        <dbReference type="PIRSR" id="PIRSR603561-1"/>
    </source>
</evidence>
<evidence type="ECO:0000256" key="13">
    <source>
        <dbReference type="ARBA" id="ARBA00040794"/>
    </source>
</evidence>
<reference evidence="20 21" key="1">
    <citation type="submission" date="2017-04" db="EMBL/GenBank/DDBJ databases">
        <title>Draft genome sequence of Zooshikella ganghwensis VG4 isolated from Red Sea sediments.</title>
        <authorList>
            <person name="Rehman Z."/>
            <person name="Alam I."/>
            <person name="Kamau A."/>
            <person name="Bajic V."/>
            <person name="Leiknes T."/>
        </authorList>
    </citation>
    <scope>NUCLEOTIDE SEQUENCE [LARGE SCALE GENOMIC DNA]</scope>
    <source>
        <strain evidence="20 21">VG4</strain>
    </source>
</reference>
<keyword evidence="6" id="KW-0227">DNA damage</keyword>
<name>A0A4P9VQV4_9GAMM</name>
<dbReference type="Proteomes" id="UP000257039">
    <property type="component" value="Unassembled WGS sequence"/>
</dbReference>
<dbReference type="Gene3D" id="3.20.20.70">
    <property type="entry name" value="Aldolase class I"/>
    <property type="match status" value="1"/>
</dbReference>
<dbReference type="NCBIfam" id="TIGR00586">
    <property type="entry name" value="mutt"/>
    <property type="match status" value="1"/>
</dbReference>
<dbReference type="InterPro" id="IPR020476">
    <property type="entry name" value="Nudix_hydrolase"/>
</dbReference>
<evidence type="ECO:0000256" key="11">
    <source>
        <dbReference type="ARBA" id="ARBA00036904"/>
    </source>
</evidence>
<comment type="catalytic activity">
    <reaction evidence="11">
        <text>8-oxo-GTP + H2O = 8-oxo-GMP + diphosphate + H(+)</text>
        <dbReference type="Rhea" id="RHEA:67616"/>
        <dbReference type="ChEBI" id="CHEBI:15377"/>
        <dbReference type="ChEBI" id="CHEBI:15378"/>
        <dbReference type="ChEBI" id="CHEBI:33019"/>
        <dbReference type="ChEBI" id="CHEBI:143553"/>
        <dbReference type="ChEBI" id="CHEBI:145694"/>
    </reaction>
</comment>
<evidence type="ECO:0000256" key="14">
    <source>
        <dbReference type="ARBA" id="ARBA00041592"/>
    </source>
</evidence>
<dbReference type="GO" id="GO:0035539">
    <property type="term" value="F:8-oxo-7,8-dihydrodeoxyguanosine triphosphate pyrophosphatase activity"/>
    <property type="evidence" value="ECO:0007669"/>
    <property type="project" value="UniProtKB-EC"/>
</dbReference>
<dbReference type="InterPro" id="IPR047127">
    <property type="entry name" value="MutT-like"/>
</dbReference>
<dbReference type="SUPFAM" id="SSF51391">
    <property type="entry name" value="Thiamin phosphate synthase"/>
    <property type="match status" value="1"/>
</dbReference>
<keyword evidence="7 20" id="KW-0378">Hydrolase</keyword>
<dbReference type="PANTHER" id="PTHR47707:SF1">
    <property type="entry name" value="NUDIX HYDROLASE FAMILY PROTEIN"/>
    <property type="match status" value="1"/>
</dbReference>
<comment type="similarity">
    <text evidence="2">Belongs to the Nudix hydrolase family.</text>
</comment>
<feature type="binding site" evidence="17">
    <location>
        <position position="121"/>
    </location>
    <ligand>
        <name>8-oxo-dGTP</name>
        <dbReference type="ChEBI" id="CHEBI:77896"/>
    </ligand>
</feature>
<evidence type="ECO:0000256" key="15">
    <source>
        <dbReference type="ARBA" id="ARBA00041979"/>
    </source>
</evidence>
<dbReference type="InterPro" id="IPR013785">
    <property type="entry name" value="Aldolase_TIM"/>
</dbReference>
<dbReference type="CDD" id="cd03425">
    <property type="entry name" value="NUDIX_MutT_NudA_like"/>
    <property type="match status" value="1"/>
</dbReference>
<dbReference type="InterPro" id="IPR003561">
    <property type="entry name" value="Mutator_MutT"/>
</dbReference>
<evidence type="ECO:0000256" key="12">
    <source>
        <dbReference type="ARBA" id="ARBA00038905"/>
    </source>
</evidence>
<dbReference type="SUPFAM" id="SSF55811">
    <property type="entry name" value="Nudix"/>
    <property type="match status" value="1"/>
</dbReference>
<dbReference type="PRINTS" id="PR00502">
    <property type="entry name" value="NUDIXFAMILY"/>
</dbReference>
<keyword evidence="4" id="KW-0235">DNA replication</keyword>
<dbReference type="GO" id="GO:0044715">
    <property type="term" value="F:8-oxo-dGDP phosphatase activity"/>
    <property type="evidence" value="ECO:0007669"/>
    <property type="project" value="TreeGrafter"/>
</dbReference>
<evidence type="ECO:0000256" key="4">
    <source>
        <dbReference type="ARBA" id="ARBA00022705"/>
    </source>
</evidence>
<evidence type="ECO:0000256" key="10">
    <source>
        <dbReference type="ARBA" id="ARBA00035861"/>
    </source>
</evidence>
<dbReference type="Pfam" id="PF02581">
    <property type="entry name" value="TMP-TENI"/>
    <property type="match status" value="1"/>
</dbReference>
<keyword evidence="8 18" id="KW-0460">Magnesium</keyword>
<evidence type="ECO:0000256" key="9">
    <source>
        <dbReference type="ARBA" id="ARBA00023204"/>
    </source>
</evidence>
<feature type="binding site" evidence="17">
    <location>
        <position position="30"/>
    </location>
    <ligand>
        <name>8-oxo-dGTP</name>
        <dbReference type="ChEBI" id="CHEBI:77896"/>
    </ligand>
</feature>
<dbReference type="EC" id="3.6.1.55" evidence="12"/>
<dbReference type="PROSITE" id="PS51462">
    <property type="entry name" value="NUDIX"/>
    <property type="match status" value="1"/>
</dbReference>
<organism evidence="20 21">
    <name type="scientific">Zooshikella ganghwensis</name>
    <dbReference type="NCBI Taxonomy" id="202772"/>
    <lineage>
        <taxon>Bacteria</taxon>
        <taxon>Pseudomonadati</taxon>
        <taxon>Pseudomonadota</taxon>
        <taxon>Gammaproteobacteria</taxon>
        <taxon>Oceanospirillales</taxon>
        <taxon>Zooshikellaceae</taxon>
        <taxon>Zooshikella</taxon>
    </lineage>
</organism>
<evidence type="ECO:0000256" key="16">
    <source>
        <dbReference type="ARBA" id="ARBA00042798"/>
    </source>
</evidence>
<keyword evidence="9" id="KW-0234">DNA repair</keyword>
<sequence length="317" mass="35216">MVSKSVHVAVAVIVNASGEVLIAKRASHQHQGDKWEFPGGKVEAGEDVTKALIRECQEELNIIVKPSRRLIVIKHDYGDKSVMLDVWYVNHLSGEPVGLEGQPIQWVAKEALWSYTFPAANKPIIRAIQLPSEYVITGDFTDYDELFSEVKRLIDEGYCLIQFRAPQLSEQNYLAIASELLVFCEAAGCQLILKGSPQSIYQLGGKGLHLTAQQLKQVSMADIEPFKQSGYLLAASCHNEEELKRAEILGVDLVTLSPVTHTLSHPDVIPLSKDECEMLTLQATMPVFWLGGMTQEQLSLAWSRGAQGIASIRAYWR</sequence>
<dbReference type="GO" id="GO:0046872">
    <property type="term" value="F:metal ion binding"/>
    <property type="evidence" value="ECO:0007669"/>
    <property type="project" value="UniProtKB-KW"/>
</dbReference>
<feature type="domain" description="Nudix hydrolase" evidence="19">
    <location>
        <begin position="5"/>
        <end position="132"/>
    </location>
</feature>
<dbReference type="GO" id="GO:0008413">
    <property type="term" value="F:8-oxo-7,8-dihydroguanosine triphosphate pyrophosphatase activity"/>
    <property type="evidence" value="ECO:0007669"/>
    <property type="project" value="InterPro"/>
</dbReference>
<dbReference type="Pfam" id="PF14815">
    <property type="entry name" value="NUDIX_4"/>
    <property type="match status" value="1"/>
</dbReference>
<evidence type="ECO:0000259" key="19">
    <source>
        <dbReference type="PROSITE" id="PS51462"/>
    </source>
</evidence>
<dbReference type="FunFam" id="3.90.79.10:FF:000014">
    <property type="entry name" value="8-oxo-dGTP diphosphatase MutT"/>
    <property type="match status" value="1"/>
</dbReference>
<evidence type="ECO:0000256" key="3">
    <source>
        <dbReference type="ARBA" id="ARBA00022457"/>
    </source>
</evidence>
<dbReference type="RefSeq" id="WP_094788381.1">
    <property type="nucleotide sequence ID" value="NZ_NDXW01000001.1"/>
</dbReference>